<comment type="caution">
    <text evidence="2">The sequence shown here is derived from an EMBL/GenBank/DDBJ whole genome shotgun (WGS) entry which is preliminary data.</text>
</comment>
<protein>
    <submittedName>
        <fullName evidence="2">Uncharacterized protein</fullName>
    </submittedName>
</protein>
<keyword evidence="3" id="KW-1185">Reference proteome</keyword>
<dbReference type="EMBL" id="BOOA01000035">
    <property type="protein sequence ID" value="GIH25998.1"/>
    <property type="molecule type" value="Genomic_DNA"/>
</dbReference>
<feature type="transmembrane region" description="Helical" evidence="1">
    <location>
        <begin position="15"/>
        <end position="34"/>
    </location>
</feature>
<organism evidence="2 3">
    <name type="scientific">Acrocarpospora phusangensis</name>
    <dbReference type="NCBI Taxonomy" id="1070424"/>
    <lineage>
        <taxon>Bacteria</taxon>
        <taxon>Bacillati</taxon>
        <taxon>Actinomycetota</taxon>
        <taxon>Actinomycetes</taxon>
        <taxon>Streptosporangiales</taxon>
        <taxon>Streptosporangiaceae</taxon>
        <taxon>Acrocarpospora</taxon>
    </lineage>
</organism>
<name>A0A919UQ34_9ACTN</name>
<accession>A0A919UQ34</accession>
<keyword evidence="1" id="KW-0472">Membrane</keyword>
<feature type="transmembrane region" description="Helical" evidence="1">
    <location>
        <begin position="41"/>
        <end position="66"/>
    </location>
</feature>
<dbReference type="AlphaFoldDB" id="A0A919UQ34"/>
<proteinExistence type="predicted"/>
<evidence type="ECO:0000313" key="2">
    <source>
        <dbReference type="EMBL" id="GIH25998.1"/>
    </source>
</evidence>
<keyword evidence="1" id="KW-1133">Transmembrane helix</keyword>
<sequence length="145" mass="15426">MKLSKTNPLSGKTLTLIWCAAAVLWGAAVIELLVGVPSRDILIVATAGALALTVIAGVAGVALYAITAFRQAQCDNREYVKGVSADAVAEVKEAIKHNALEEMVERLARGNALAHIDATRAYATMEDQAQEWPDTGPFSTRRFTG</sequence>
<reference evidence="2" key="1">
    <citation type="submission" date="2021-01" db="EMBL/GenBank/DDBJ databases">
        <title>Whole genome shotgun sequence of Acrocarpospora phusangensis NBRC 108782.</title>
        <authorList>
            <person name="Komaki H."/>
            <person name="Tamura T."/>
        </authorList>
    </citation>
    <scope>NUCLEOTIDE SEQUENCE</scope>
    <source>
        <strain evidence="2">NBRC 108782</strain>
    </source>
</reference>
<gene>
    <name evidence="2" type="ORF">Aph01nite_43080</name>
</gene>
<dbReference type="Proteomes" id="UP000640052">
    <property type="component" value="Unassembled WGS sequence"/>
</dbReference>
<evidence type="ECO:0000256" key="1">
    <source>
        <dbReference type="SAM" id="Phobius"/>
    </source>
</evidence>
<evidence type="ECO:0000313" key="3">
    <source>
        <dbReference type="Proteomes" id="UP000640052"/>
    </source>
</evidence>
<keyword evidence="1" id="KW-0812">Transmembrane</keyword>
<dbReference type="RefSeq" id="WP_204042695.1">
    <property type="nucleotide sequence ID" value="NZ_BOOA01000035.1"/>
</dbReference>